<gene>
    <name evidence="4" type="ORF">SAMN02927928_1408</name>
</gene>
<evidence type="ECO:0000313" key="5">
    <source>
        <dbReference type="Proteomes" id="UP000199150"/>
    </source>
</evidence>
<dbReference type="CDD" id="cd00156">
    <property type="entry name" value="REC"/>
    <property type="match status" value="1"/>
</dbReference>
<dbReference type="Pfam" id="PF00072">
    <property type="entry name" value="Response_reg"/>
    <property type="match status" value="1"/>
</dbReference>
<reference evidence="5" key="1">
    <citation type="submission" date="2016-10" db="EMBL/GenBank/DDBJ databases">
        <authorList>
            <person name="Varghese N."/>
            <person name="Submissions S."/>
        </authorList>
    </citation>
    <scope>NUCLEOTIDE SEQUENCE [LARGE SCALE GENOMIC DNA]</scope>
    <source>
        <strain evidence="5">CGMCC 1.3431</strain>
    </source>
</reference>
<organism evidence="4 5">
    <name type="scientific">Asticcacaulis taihuensis</name>
    <dbReference type="NCBI Taxonomy" id="260084"/>
    <lineage>
        <taxon>Bacteria</taxon>
        <taxon>Pseudomonadati</taxon>
        <taxon>Pseudomonadota</taxon>
        <taxon>Alphaproteobacteria</taxon>
        <taxon>Caulobacterales</taxon>
        <taxon>Caulobacteraceae</taxon>
        <taxon>Asticcacaulis</taxon>
    </lineage>
</organism>
<dbReference type="SMART" id="SM00448">
    <property type="entry name" value="REC"/>
    <property type="match status" value="1"/>
</dbReference>
<proteinExistence type="predicted"/>
<dbReference type="Gene3D" id="3.40.50.2300">
    <property type="match status" value="1"/>
</dbReference>
<evidence type="ECO:0000259" key="3">
    <source>
        <dbReference type="PROSITE" id="PS50110"/>
    </source>
</evidence>
<keyword evidence="1 2" id="KW-0597">Phosphoprotein</keyword>
<dbReference type="AlphaFoldDB" id="A0A1G4QP26"/>
<name>A0A1G4QP26_9CAUL</name>
<dbReference type="SUPFAM" id="SSF52172">
    <property type="entry name" value="CheY-like"/>
    <property type="match status" value="1"/>
</dbReference>
<dbReference type="RefSeq" id="WP_090645385.1">
    <property type="nucleotide sequence ID" value="NZ_CBCRYE010000001.1"/>
</dbReference>
<evidence type="ECO:0000256" key="1">
    <source>
        <dbReference type="ARBA" id="ARBA00022553"/>
    </source>
</evidence>
<dbReference type="EMBL" id="FMTS01000001">
    <property type="protein sequence ID" value="SCW46360.1"/>
    <property type="molecule type" value="Genomic_DNA"/>
</dbReference>
<feature type="domain" description="Response regulatory" evidence="3">
    <location>
        <begin position="18"/>
        <end position="136"/>
    </location>
</feature>
<dbReference type="InterPro" id="IPR011006">
    <property type="entry name" value="CheY-like_superfamily"/>
</dbReference>
<evidence type="ECO:0000256" key="2">
    <source>
        <dbReference type="PROSITE-ProRule" id="PRU00169"/>
    </source>
</evidence>
<dbReference type="Proteomes" id="UP000199150">
    <property type="component" value="Unassembled WGS sequence"/>
</dbReference>
<dbReference type="InterPro" id="IPR001789">
    <property type="entry name" value="Sig_transdc_resp-reg_receiver"/>
</dbReference>
<dbReference type="PANTHER" id="PTHR44591">
    <property type="entry name" value="STRESS RESPONSE REGULATOR PROTEIN 1"/>
    <property type="match status" value="1"/>
</dbReference>
<dbReference type="STRING" id="260084.SAMN02927928_1408"/>
<keyword evidence="5" id="KW-1185">Reference proteome</keyword>
<evidence type="ECO:0000313" key="4">
    <source>
        <dbReference type="EMBL" id="SCW46360.1"/>
    </source>
</evidence>
<feature type="modified residue" description="4-aspartylphosphate" evidence="2">
    <location>
        <position position="68"/>
    </location>
</feature>
<dbReference type="PANTHER" id="PTHR44591:SF3">
    <property type="entry name" value="RESPONSE REGULATORY DOMAIN-CONTAINING PROTEIN"/>
    <property type="match status" value="1"/>
</dbReference>
<accession>A0A1G4QP26</accession>
<protein>
    <submittedName>
        <fullName evidence="4">Response regulator receiver domain-containing protein</fullName>
    </submittedName>
</protein>
<dbReference type="GO" id="GO:0000160">
    <property type="term" value="P:phosphorelay signal transduction system"/>
    <property type="evidence" value="ECO:0007669"/>
    <property type="project" value="InterPro"/>
</dbReference>
<sequence>MFSLDPKLEAKLKPHLKRVLVLEGNPAYARILMDMLRVLGAEKVQVETDDRRATLICQDFDPQIIFCDLKGPNIEGASFVTGLRRSDMKCRKVPVIMMAPNDLPEILKQARDCGSDEIMKKPFASGDLLQRLDHVVTKSRPWIEAVMYVGPDRRRFNSGFGGATTRPPENMSDGMKRLEQSVRILRAAADQFDNDRKQARRAITAQLEVLVPACKAITDPKFKAAVTEVFTAYKSNEMTGEMLKAPVAALAKLFRIDDAKKENAA</sequence>
<dbReference type="PROSITE" id="PS50110">
    <property type="entry name" value="RESPONSE_REGULATORY"/>
    <property type="match status" value="1"/>
</dbReference>
<dbReference type="InterPro" id="IPR050595">
    <property type="entry name" value="Bact_response_regulator"/>
</dbReference>
<dbReference type="OrthoDB" id="9786548at2"/>